<feature type="region of interest" description="Disordered" evidence="1">
    <location>
        <begin position="783"/>
        <end position="814"/>
    </location>
</feature>
<dbReference type="Pfam" id="PF24900">
    <property type="entry name" value="TRASH_ZMYM4"/>
    <property type="match status" value="1"/>
</dbReference>
<name>A0ABU7CEB3_9TELE</name>
<feature type="compositionally biased region" description="Basic residues" evidence="1">
    <location>
        <begin position="1632"/>
        <end position="1647"/>
    </location>
</feature>
<dbReference type="SMART" id="SM00317">
    <property type="entry name" value="SET"/>
    <property type="match status" value="2"/>
</dbReference>
<accession>A0ABU7CEB3</accession>
<dbReference type="PANTHER" id="PTHR33480">
    <property type="entry name" value="SET DOMAIN-CONTAINING PROTEIN-RELATED"/>
    <property type="match status" value="1"/>
</dbReference>
<comment type="caution">
    <text evidence="3">The sequence shown here is derived from an EMBL/GenBank/DDBJ whole genome shotgun (WGS) entry which is preliminary data.</text>
</comment>
<feature type="domain" description="SET" evidence="2">
    <location>
        <begin position="844"/>
        <end position="963"/>
    </location>
</feature>
<keyword evidence="4" id="KW-1185">Reference proteome</keyword>
<dbReference type="SUPFAM" id="SSF82199">
    <property type="entry name" value="SET domain"/>
    <property type="match status" value="2"/>
</dbReference>
<dbReference type="Gene3D" id="2.170.270.10">
    <property type="entry name" value="SET domain"/>
    <property type="match status" value="2"/>
</dbReference>
<feature type="compositionally biased region" description="Basic and acidic residues" evidence="1">
    <location>
        <begin position="1741"/>
        <end position="1750"/>
    </location>
</feature>
<feature type="compositionally biased region" description="Basic and acidic residues" evidence="1">
    <location>
        <begin position="1785"/>
        <end position="1795"/>
    </location>
</feature>
<feature type="compositionally biased region" description="Acidic residues" evidence="1">
    <location>
        <begin position="1021"/>
        <end position="1032"/>
    </location>
</feature>
<feature type="compositionally biased region" description="Basic and acidic residues" evidence="1">
    <location>
        <begin position="227"/>
        <end position="243"/>
    </location>
</feature>
<dbReference type="SUPFAM" id="SSF57716">
    <property type="entry name" value="Glucocorticoid receptor-like (DNA-binding domain)"/>
    <property type="match status" value="1"/>
</dbReference>
<feature type="region of interest" description="Disordered" evidence="1">
    <location>
        <begin position="971"/>
        <end position="1060"/>
    </location>
</feature>
<dbReference type="InterPro" id="IPR011017">
    <property type="entry name" value="TRASH_dom"/>
</dbReference>
<proteinExistence type="predicted"/>
<feature type="compositionally biased region" description="Basic and acidic residues" evidence="1">
    <location>
        <begin position="1664"/>
        <end position="1675"/>
    </location>
</feature>
<feature type="compositionally biased region" description="Acidic residues" evidence="1">
    <location>
        <begin position="783"/>
        <end position="802"/>
    </location>
</feature>
<evidence type="ECO:0000256" key="1">
    <source>
        <dbReference type="SAM" id="MobiDB-lite"/>
    </source>
</evidence>
<protein>
    <recommendedName>
        <fullName evidence="2">SET domain-containing protein</fullName>
    </recommendedName>
</protein>
<evidence type="ECO:0000259" key="2">
    <source>
        <dbReference type="PROSITE" id="PS50280"/>
    </source>
</evidence>
<evidence type="ECO:0000313" key="3">
    <source>
        <dbReference type="EMBL" id="MED6261291.1"/>
    </source>
</evidence>
<dbReference type="EMBL" id="JAHUTI010089850">
    <property type="protein sequence ID" value="MED6261291.1"/>
    <property type="molecule type" value="Genomic_DNA"/>
</dbReference>
<feature type="compositionally biased region" description="Acidic residues" evidence="1">
    <location>
        <begin position="1731"/>
        <end position="1740"/>
    </location>
</feature>
<reference evidence="3 4" key="1">
    <citation type="submission" date="2021-07" db="EMBL/GenBank/DDBJ databases">
        <authorList>
            <person name="Palmer J.M."/>
        </authorList>
    </citation>
    <scope>NUCLEOTIDE SEQUENCE [LARGE SCALE GENOMIC DNA]</scope>
    <source>
        <strain evidence="3 4">AT_MEX2019</strain>
        <tissue evidence="3">Muscle</tissue>
    </source>
</reference>
<dbReference type="PROSITE" id="PS50280">
    <property type="entry name" value="SET"/>
    <property type="match status" value="2"/>
</dbReference>
<feature type="compositionally biased region" description="Basic and acidic residues" evidence="1">
    <location>
        <begin position="1758"/>
        <end position="1776"/>
    </location>
</feature>
<feature type="compositionally biased region" description="Polar residues" evidence="1">
    <location>
        <begin position="1884"/>
        <end position="1895"/>
    </location>
</feature>
<dbReference type="SMART" id="SM00746">
    <property type="entry name" value="TRASH"/>
    <property type="match status" value="6"/>
</dbReference>
<dbReference type="Pfam" id="PF00856">
    <property type="entry name" value="SET"/>
    <property type="match status" value="2"/>
</dbReference>
<feature type="compositionally biased region" description="Polar residues" evidence="1">
    <location>
        <begin position="155"/>
        <end position="170"/>
    </location>
</feature>
<feature type="compositionally biased region" description="Basic and acidic residues" evidence="1">
    <location>
        <begin position="1648"/>
        <end position="1657"/>
    </location>
</feature>
<sequence length="2212" mass="248607">MREANTPEQDALEHIVACKDKPFLEEQFINSFKGRGVFTNKTIKPTTFVVEYRGKIFSRGIGSEERRGDSLNGFLFEFSWKGERWCIDASKEDETLGRLVNDDYTSPNCAIRKIVCEGKPHLCLFAVKEISPGEEITYNYGESSYQWRSKEFRSGLSSSRTDGCPSSSTARPHRSKRPLISYREESSDNDCEEPGPSRCSVRTSSRLAASPESFRELSEEESSDEPDSIKASELRKTNQKRTEMSSTKNKFFTTSNHCYVCGKGITKFARHLQKHADEEPEIAEAFSFPPHSTERKRLLDILRNRGNYNHNQEVLRSNTGSLKVKRRPKTDKTSSASFMCCPYCKGMMARAEMWKHIPNCVTRTLDTAASANKSVISETEESESVQKIPPDVKKILSGMEKDKTTLVIQNDDLLIQLAKSLCRKYRNDPGKEHYVQEKLREMGTLLLDLHKRTILTFEDAIQPKNFSRVVNSVKNIVGFDPIMQRYIKRGLAFNLGNSLKRIANIVLNGTNSCETMRSCAKIFIDRCVKEWGGLVSDPTRASLRGQKVSSPSTIPFTRDVQVFHTYLERLSTSATESLTTCEDPQVYNALSRVTLAQVSVLSKCTSEVSEMTLKSFVERGDSTKVLSKHFIRINILSKSGLNVAVLLTSQLVSALTLLISKRLACGVHEDNLYLFAKPDLCSTSHYHGVHCIKSFSNLCRAENPENLRAAHLCKHMARIFQILNLENDELEHLSELLGHEIQTNREYYRSPEAAVELAKISKLLLAKEKGSLERFKGNSLEEVEIEDELKSDEEQSNSEEDAEKPNVESGSPLQQSHVAEQLDGEPTLAVQDALEHIKAQRDKPFLQEKLINSVKGRGVFTSESIDPSTFVVEFRGSLCTRQGSSEEERGDSLNNYVFDFSWKGSNWCIDASADDGSLGRLVNDDHFNPNCKVMKINYEEKPHLCLFALKQISAGEEVTFDYGESSYSWRSKETTEDVNIPEKDLEKDPASPVHEQPEDSAAETFSSAESSGDEYVCNEQPDSDDSFSESELLDMASSNLEGDQTRHSSDDSDSDAPGKDPAFTNKNYCFVCGRPQTKVSRHLFTHRKEEPEIAEAFALRRNSKERKKLLDKLRNRGNYNHNQEVLKTRKGKLKLRRRTNMSTAKNSATCIYCKALFSRKILWRHLLKCPSRISAPLEGRTQILALVASGLTDPENKSSGVRKVLKKLKDDETRSFVLQDPYLLRLACCLYYLNKAKNKDKEINRKLRQMGRLLGALKEKSIMSFEEALKPKNFDSIVEATRKVSTLNKDNSSKRLSKTVAYSLKKVANIKYALALSEKGDKEAIEEAKEFVQLCEKEWAISKPAQREIPGTATVPFIQDVQLLFKYINNSVTSAVKTLTKFESPPVYTALLKVVSAYLAILNRNVGEVCHVSLQSFQQRNETPPQEDAEAKQQPFEKILSKRLVKISVANQKNQKLVLSLTPDLLSAITMLVERRKPCGVADGNPYLFGRPGASSSSTCRGQQNVSVFVNLCGANSEANLRSPFFRKHTARIFHILILSNEELSQLATLLGRDLRTESEFYQTPQAAGDIAKILVLVSAVEGECLDIFQGKSLEEIEIPDELQAVVEHSSKADEEESAASLQVDGASPSSAKKKGKGSSTKNRAKSKKQESEKDQTELTSQKNKPENTEKDEQPGKIPQQVNMDAPEETQTCKEEAPAHSETTAAPNKHNEIYFSDDDEDMNVDFNMDIDIADDDDDDDVRNQENKADGNSEANFGGRDKTEEQGDTRETQKDNVSEETADTMGAKHIEDKCPEADGDQGDEDAEQDDWMDADSGGSSPVRTEEKSNKLEAAMRRMKQIKIVIRKLNVENLQTPVRVSRLTLSEIQSEKDQNSQVAEEDHKPTSTSMEETNKQSTAKAVQTICSHCKKIMMRGQTAYQKKGFTDVFCSKDCLFEMFPPSKAASRTCYYCFREISQPLDLIMAVVDLKGTMKDFCSPTCLCSFKSRSASVKTQQSLQRNSNSTSTQTLSPLCSMCNKTCTNMLELKLDESRHTFCSGVCLETFCRDNVGVCENCSSSCCRKSLLLRLEDGTKTMCSPECLEEFKKNIMAAHECPVCQASQLPSDMVNYKNENIVDLFCSRYCVMSFKVLPTSHELSRTKQHPSSLAVEMDDTARLIIGSDDMTCCCCSKRLKKASKVYHLKKAKQVFCSESCVTEKHPHVQFDTKKCYNCLQ</sequence>
<feature type="region of interest" description="Disordered" evidence="1">
    <location>
        <begin position="1608"/>
        <end position="1828"/>
    </location>
</feature>
<dbReference type="PANTHER" id="PTHR33480:SF5">
    <property type="entry name" value="SI:DKEY-51D8.9"/>
    <property type="match status" value="1"/>
</dbReference>
<organism evidence="3 4">
    <name type="scientific">Ataeniobius toweri</name>
    <dbReference type="NCBI Taxonomy" id="208326"/>
    <lineage>
        <taxon>Eukaryota</taxon>
        <taxon>Metazoa</taxon>
        <taxon>Chordata</taxon>
        <taxon>Craniata</taxon>
        <taxon>Vertebrata</taxon>
        <taxon>Euteleostomi</taxon>
        <taxon>Actinopterygii</taxon>
        <taxon>Neopterygii</taxon>
        <taxon>Teleostei</taxon>
        <taxon>Neoteleostei</taxon>
        <taxon>Acanthomorphata</taxon>
        <taxon>Ovalentaria</taxon>
        <taxon>Atherinomorphae</taxon>
        <taxon>Cyprinodontiformes</taxon>
        <taxon>Goodeidae</taxon>
        <taxon>Ataeniobius</taxon>
    </lineage>
</organism>
<feature type="compositionally biased region" description="Basic and acidic residues" evidence="1">
    <location>
        <begin position="971"/>
        <end position="989"/>
    </location>
</feature>
<feature type="compositionally biased region" description="Basic and acidic residues" evidence="1">
    <location>
        <begin position="1867"/>
        <end position="1883"/>
    </location>
</feature>
<gene>
    <name evidence="3" type="ORF">ATANTOWER_003228</name>
</gene>
<evidence type="ECO:0000313" key="4">
    <source>
        <dbReference type="Proteomes" id="UP001345963"/>
    </source>
</evidence>
<feature type="domain" description="SET" evidence="2">
    <location>
        <begin position="22"/>
        <end position="141"/>
    </location>
</feature>
<feature type="region of interest" description="Disordered" evidence="1">
    <location>
        <begin position="1866"/>
        <end position="1895"/>
    </location>
</feature>
<dbReference type="InterPro" id="IPR046341">
    <property type="entry name" value="SET_dom_sf"/>
</dbReference>
<dbReference type="InterPro" id="IPR001214">
    <property type="entry name" value="SET_dom"/>
</dbReference>
<feature type="compositionally biased region" description="Acidic residues" evidence="1">
    <location>
        <begin position="1796"/>
        <end position="1812"/>
    </location>
</feature>
<dbReference type="Proteomes" id="UP001345963">
    <property type="component" value="Unassembled WGS sequence"/>
</dbReference>
<feature type="region of interest" description="Disordered" evidence="1">
    <location>
        <begin position="155"/>
        <end position="247"/>
    </location>
</feature>